<proteinExistence type="inferred from homology"/>
<name>A0A4U8YNW4_9BACT</name>
<organism evidence="6 7">
    <name type="scientific">Desulfoluna butyratoxydans</name>
    <dbReference type="NCBI Taxonomy" id="231438"/>
    <lineage>
        <taxon>Bacteria</taxon>
        <taxon>Pseudomonadati</taxon>
        <taxon>Thermodesulfobacteriota</taxon>
        <taxon>Desulfobacteria</taxon>
        <taxon>Desulfobacterales</taxon>
        <taxon>Desulfolunaceae</taxon>
        <taxon>Desulfoluna</taxon>
    </lineage>
</organism>
<accession>A0A4U8YNW4</accession>
<dbReference type="Gene3D" id="1.10.10.10">
    <property type="entry name" value="Winged helix-like DNA-binding domain superfamily/Winged helix DNA-binding domain"/>
    <property type="match status" value="1"/>
</dbReference>
<sequence length="298" mass="33049">MPHNLPPLNALVVFETVAKHLSFTTAAGELCITQGAVSQQIRKLEDFLELPLFRRGHQSLSLTQAGVDYLPSVTEALDKIRISTASLSRKDARGVLSVNVSPSFANQWLLSRFHLFCQEYPDIDLKINATAVRTEFGKEDVDVAIRYGAGPWPGVHCTKLSHGRVYAVCSPELLEGAHGLTTIRNLKHHLLIRNSELCLWPMWLESVGMNLMEMRQGPTFNLLYMAIQAAANGQGVALGSTIQIHDHVQSGTLVVPFKVGVISPISYWFLTPEIKVQDAKVLAFKKWITAELQAQNQI</sequence>
<keyword evidence="3" id="KW-0238">DNA-binding</keyword>
<dbReference type="CDD" id="cd08432">
    <property type="entry name" value="PBP2_GcdR_TrpI_HvrB_AmpR_like"/>
    <property type="match status" value="1"/>
</dbReference>
<evidence type="ECO:0000256" key="3">
    <source>
        <dbReference type="ARBA" id="ARBA00023125"/>
    </source>
</evidence>
<evidence type="ECO:0000313" key="6">
    <source>
        <dbReference type="EMBL" id="VFQ45855.1"/>
    </source>
</evidence>
<dbReference type="InterPro" id="IPR036390">
    <property type="entry name" value="WH_DNA-bd_sf"/>
</dbReference>
<evidence type="ECO:0000256" key="4">
    <source>
        <dbReference type="ARBA" id="ARBA00023163"/>
    </source>
</evidence>
<keyword evidence="2" id="KW-0805">Transcription regulation</keyword>
<dbReference type="Pfam" id="PF03466">
    <property type="entry name" value="LysR_substrate"/>
    <property type="match status" value="1"/>
</dbReference>
<dbReference type="Pfam" id="PF00126">
    <property type="entry name" value="HTH_1"/>
    <property type="match status" value="1"/>
</dbReference>
<dbReference type="GO" id="GO:0043565">
    <property type="term" value="F:sequence-specific DNA binding"/>
    <property type="evidence" value="ECO:0007669"/>
    <property type="project" value="TreeGrafter"/>
</dbReference>
<dbReference type="Proteomes" id="UP000507962">
    <property type="component" value="Unassembled WGS sequence"/>
</dbReference>
<dbReference type="AlphaFoldDB" id="A0A4U8YNW4"/>
<dbReference type="FunFam" id="1.10.10.10:FF:000038">
    <property type="entry name" value="Glycine cleavage system transcriptional activator"/>
    <property type="match status" value="1"/>
</dbReference>
<dbReference type="EMBL" id="CAADHO010000006">
    <property type="protein sequence ID" value="VFQ45855.1"/>
    <property type="molecule type" value="Genomic_DNA"/>
</dbReference>
<dbReference type="InterPro" id="IPR036388">
    <property type="entry name" value="WH-like_DNA-bd_sf"/>
</dbReference>
<keyword evidence="4" id="KW-0804">Transcription</keyword>
<dbReference type="PANTHER" id="PTHR30537">
    <property type="entry name" value="HTH-TYPE TRANSCRIPTIONAL REGULATOR"/>
    <property type="match status" value="1"/>
</dbReference>
<gene>
    <name evidence="6" type="ORF">MSL71_35170</name>
</gene>
<dbReference type="NCBIfam" id="NF008352">
    <property type="entry name" value="PRK11139.1"/>
    <property type="match status" value="1"/>
</dbReference>
<protein>
    <submittedName>
        <fullName evidence="6">Transcription regulator hth lysr</fullName>
    </submittedName>
</protein>
<dbReference type="GO" id="GO:0006351">
    <property type="term" value="P:DNA-templated transcription"/>
    <property type="evidence" value="ECO:0007669"/>
    <property type="project" value="TreeGrafter"/>
</dbReference>
<dbReference type="PANTHER" id="PTHR30537:SF26">
    <property type="entry name" value="GLYCINE CLEAVAGE SYSTEM TRANSCRIPTIONAL ACTIVATOR"/>
    <property type="match status" value="1"/>
</dbReference>
<keyword evidence="7" id="KW-1185">Reference proteome</keyword>
<reference evidence="6 7" key="1">
    <citation type="submission" date="2019-03" db="EMBL/GenBank/DDBJ databases">
        <authorList>
            <person name="Nijsse B."/>
        </authorList>
    </citation>
    <scope>NUCLEOTIDE SEQUENCE [LARGE SCALE GENOMIC DNA]</scope>
    <source>
        <strain evidence="6">Desulfoluna butyratoxydans MSL71</strain>
    </source>
</reference>
<dbReference type="SUPFAM" id="SSF46785">
    <property type="entry name" value="Winged helix' DNA-binding domain"/>
    <property type="match status" value="1"/>
</dbReference>
<evidence type="ECO:0000313" key="7">
    <source>
        <dbReference type="Proteomes" id="UP000507962"/>
    </source>
</evidence>
<dbReference type="InterPro" id="IPR000847">
    <property type="entry name" value="LysR_HTH_N"/>
</dbReference>
<evidence type="ECO:0000256" key="2">
    <source>
        <dbReference type="ARBA" id="ARBA00023015"/>
    </source>
</evidence>
<dbReference type="Gene3D" id="3.40.190.10">
    <property type="entry name" value="Periplasmic binding protein-like II"/>
    <property type="match status" value="2"/>
</dbReference>
<dbReference type="RefSeq" id="WP_180142880.1">
    <property type="nucleotide sequence ID" value="NZ_CAADHO010000006.1"/>
</dbReference>
<dbReference type="GO" id="GO:0003700">
    <property type="term" value="F:DNA-binding transcription factor activity"/>
    <property type="evidence" value="ECO:0007669"/>
    <property type="project" value="InterPro"/>
</dbReference>
<feature type="domain" description="HTH lysR-type" evidence="5">
    <location>
        <begin position="6"/>
        <end position="63"/>
    </location>
</feature>
<dbReference type="PROSITE" id="PS50931">
    <property type="entry name" value="HTH_LYSR"/>
    <property type="match status" value="1"/>
</dbReference>
<dbReference type="PRINTS" id="PR00039">
    <property type="entry name" value="HTHLYSR"/>
</dbReference>
<dbReference type="SUPFAM" id="SSF53850">
    <property type="entry name" value="Periplasmic binding protein-like II"/>
    <property type="match status" value="1"/>
</dbReference>
<evidence type="ECO:0000259" key="5">
    <source>
        <dbReference type="PROSITE" id="PS50931"/>
    </source>
</evidence>
<dbReference type="InterPro" id="IPR005119">
    <property type="entry name" value="LysR_subst-bd"/>
</dbReference>
<dbReference type="InterPro" id="IPR058163">
    <property type="entry name" value="LysR-type_TF_proteobact-type"/>
</dbReference>
<dbReference type="FunFam" id="3.40.190.10:FF:000017">
    <property type="entry name" value="Glycine cleavage system transcriptional activator"/>
    <property type="match status" value="1"/>
</dbReference>
<evidence type="ECO:0000256" key="1">
    <source>
        <dbReference type="ARBA" id="ARBA00009437"/>
    </source>
</evidence>
<comment type="similarity">
    <text evidence="1">Belongs to the LysR transcriptional regulatory family.</text>
</comment>